<feature type="coiled-coil region" evidence="1">
    <location>
        <begin position="153"/>
        <end position="207"/>
    </location>
</feature>
<dbReference type="VEuPathDB" id="VectorBase:GPPI031213"/>
<evidence type="ECO:0008006" key="4">
    <source>
        <dbReference type="Google" id="ProtNLM"/>
    </source>
</evidence>
<dbReference type="EnsemblMetazoa" id="GPPI031213-RA">
    <property type="protein sequence ID" value="GPPI031213-PA"/>
    <property type="gene ID" value="GPPI031213"/>
</dbReference>
<dbReference type="STRING" id="67801.A0A1B0BIG3"/>
<evidence type="ECO:0000256" key="1">
    <source>
        <dbReference type="SAM" id="Coils"/>
    </source>
</evidence>
<reference evidence="2" key="2">
    <citation type="submission" date="2020-05" db="UniProtKB">
        <authorList>
            <consortium name="EnsemblMetazoa"/>
        </authorList>
    </citation>
    <scope>IDENTIFICATION</scope>
    <source>
        <strain evidence="2">IAEA</strain>
    </source>
</reference>
<feature type="coiled-coil region" evidence="1">
    <location>
        <begin position="83"/>
        <end position="126"/>
    </location>
</feature>
<keyword evidence="1" id="KW-0175">Coiled coil</keyword>
<dbReference type="EMBL" id="JXJN01014955">
    <property type="status" value="NOT_ANNOTATED_CDS"/>
    <property type="molecule type" value="Genomic_DNA"/>
</dbReference>
<evidence type="ECO:0000313" key="3">
    <source>
        <dbReference type="Proteomes" id="UP000092460"/>
    </source>
</evidence>
<reference evidence="3" key="1">
    <citation type="submission" date="2015-01" db="EMBL/GenBank/DDBJ databases">
        <authorList>
            <person name="Aksoy S."/>
            <person name="Warren W."/>
            <person name="Wilson R.K."/>
        </authorList>
    </citation>
    <scope>NUCLEOTIDE SEQUENCE [LARGE SCALE GENOMIC DNA]</scope>
    <source>
        <strain evidence="3">IAEA</strain>
    </source>
</reference>
<accession>A0A1B0BIG3</accession>
<dbReference type="Proteomes" id="UP000092460">
    <property type="component" value="Unassembled WGS sequence"/>
</dbReference>
<dbReference type="PANTHER" id="PTHR39944:SF1">
    <property type="entry name" value="CALDESMON-RELATED PROTEIN-RELATED"/>
    <property type="match status" value="1"/>
</dbReference>
<proteinExistence type="predicted"/>
<organism evidence="2 3">
    <name type="scientific">Glossina palpalis gambiensis</name>
    <dbReference type="NCBI Taxonomy" id="67801"/>
    <lineage>
        <taxon>Eukaryota</taxon>
        <taxon>Metazoa</taxon>
        <taxon>Ecdysozoa</taxon>
        <taxon>Arthropoda</taxon>
        <taxon>Hexapoda</taxon>
        <taxon>Insecta</taxon>
        <taxon>Pterygota</taxon>
        <taxon>Neoptera</taxon>
        <taxon>Endopterygota</taxon>
        <taxon>Diptera</taxon>
        <taxon>Brachycera</taxon>
        <taxon>Muscomorpha</taxon>
        <taxon>Hippoboscoidea</taxon>
        <taxon>Glossinidae</taxon>
        <taxon>Glossina</taxon>
    </lineage>
</organism>
<feature type="coiled-coil region" evidence="1">
    <location>
        <begin position="362"/>
        <end position="439"/>
    </location>
</feature>
<protein>
    <recommendedName>
        <fullName evidence="4">Trichohyalin-plectin-homology domain-containing protein</fullName>
    </recommendedName>
</protein>
<name>A0A1B0BIG3_9MUSC</name>
<keyword evidence="3" id="KW-1185">Reference proteome</keyword>
<dbReference type="PANTHER" id="PTHR39944">
    <property type="match status" value="1"/>
</dbReference>
<evidence type="ECO:0000313" key="2">
    <source>
        <dbReference type="EnsemblMetazoa" id="GPPI031213-PA"/>
    </source>
</evidence>
<dbReference type="AlphaFoldDB" id="A0A1B0BIG3"/>
<sequence length="621" mass="72108">MSAAEEKPQTIVKECKEKFGIGKAILNKNKPIVLSSQRYNKITNNAFKSDKIKAQQKAEEEHNHREYLKAGNDQLVAHFKGNMQRTQEKKMQEMKEQMELREQQVKESYEQAKENAAQKRSEKIAKAQQMLVRLKPGPRNLHSAVLRSEVLRARNIQRNVNEEFKEAVKLQESETQKRCENQGMSWINDEQQRLAERQKNTNSYKQELLQTISENQRRKAERKRQMINEQQTARDNIDSEMKAQIAKEKATMEKKKAFLRKNALEAMKMVEQRRLRDRMVEEVENRLCCVYNTGKRQLDNMRAEQAQKILTDKQTKVEGQVKQMTLADEAAKAAESERLRRDISTMQLKFTAEEQEKVRKVKAAKQARIEAYLEEMKEQKQNERKLEEEKRFEMAQRYKNAEVDCLFNEAEKLEKANKIQEMRNKVNEQIEETKRIELAQKQASERACADNEADKVHKFFFEYAHTLMEDAKKKGRPLFPFIKVVQQYKRDNMIDCERKTPKHLESHITIGVEQPGTSKSAHNKNNLIAAKNKEGGGGGDTSTRDSILKNYLKINEIIANAENLAGAVMKSGNCTPQCLFECDDNNDNEDCASMSSSAKLRYSMNELKKMNQFADAAPSHQ</sequence>